<organism evidence="2 4">
    <name type="scientific">Prevotella communis</name>
    <dbReference type="NCBI Taxonomy" id="2913614"/>
    <lineage>
        <taxon>Bacteria</taxon>
        <taxon>Pseudomonadati</taxon>
        <taxon>Bacteroidota</taxon>
        <taxon>Bacteroidia</taxon>
        <taxon>Bacteroidales</taxon>
        <taxon>Prevotellaceae</taxon>
        <taxon>Prevotella</taxon>
    </lineage>
</organism>
<dbReference type="EMBL" id="FNIW01000050">
    <property type="protein sequence ID" value="SDO64000.1"/>
    <property type="molecule type" value="Genomic_DNA"/>
</dbReference>
<name>A0A1H0L7S6_9BACT</name>
<evidence type="ECO:0000313" key="3">
    <source>
        <dbReference type="Proteomes" id="UP000198779"/>
    </source>
</evidence>
<protein>
    <submittedName>
        <fullName evidence="2">Uncharacterized protein</fullName>
    </submittedName>
</protein>
<dbReference type="Proteomes" id="UP000199134">
    <property type="component" value="Unassembled WGS sequence"/>
</dbReference>
<dbReference type="AlphaFoldDB" id="A0A1H0L7S6"/>
<sequence length="121" mass="13679">MEKNRKTQKMVTLSAEVAVTETENGLDYVQVMPDNPRVGLVKPFSGLGRGQMLSNGSFDFVRKLRKRRKPDYKEGHVSLSFGDDGLDRVIFVLPNGQRDELTTLLPKEIRKVVGYLKKKGL</sequence>
<keyword evidence="3" id="KW-1185">Reference proteome</keyword>
<evidence type="ECO:0000313" key="1">
    <source>
        <dbReference type="EMBL" id="SDG71073.1"/>
    </source>
</evidence>
<dbReference type="STRING" id="645274.SAMN04487901_10815"/>
<accession>A0A1G7WGH5</accession>
<gene>
    <name evidence="2" type="ORF">SAMN04487900_1501</name>
    <name evidence="1" type="ORF">SAMN04487901_10815</name>
</gene>
<dbReference type="Proteomes" id="UP000198779">
    <property type="component" value="Unassembled WGS sequence"/>
</dbReference>
<reference evidence="1 4" key="1">
    <citation type="submission" date="2016-10" db="EMBL/GenBank/DDBJ databases">
        <authorList>
            <person name="de Groot N.N."/>
        </authorList>
    </citation>
    <scope>NUCLEOTIDE SEQUENCE [LARGE SCALE GENOMIC DNA]</scope>
    <source>
        <strain evidence="4">BP1-145</strain>
        <strain evidence="1">BP1-148</strain>
    </source>
</reference>
<evidence type="ECO:0000313" key="2">
    <source>
        <dbReference type="EMBL" id="SDO64000.1"/>
    </source>
</evidence>
<dbReference type="RefSeq" id="WP_091817233.1">
    <property type="nucleotide sequence ID" value="NZ_CP091791.1"/>
</dbReference>
<dbReference type="EMBL" id="FNCQ01000008">
    <property type="protein sequence ID" value="SDG71073.1"/>
    <property type="molecule type" value="Genomic_DNA"/>
</dbReference>
<accession>A0A1H0L7S6</accession>
<evidence type="ECO:0000313" key="4">
    <source>
        <dbReference type="Proteomes" id="UP000199134"/>
    </source>
</evidence>
<reference evidence="2 3" key="2">
    <citation type="submission" date="2016-10" db="EMBL/GenBank/DDBJ databases">
        <authorList>
            <person name="Varghese N."/>
            <person name="Submissions S."/>
        </authorList>
    </citation>
    <scope>NUCLEOTIDE SEQUENCE</scope>
    <source>
        <strain evidence="2">BP1-145</strain>
        <strain evidence="3">BP1-148</strain>
    </source>
</reference>
<dbReference type="OrthoDB" id="1081157at2"/>
<proteinExistence type="predicted"/>